<accession>A0A9N8VIE6</accession>
<comment type="caution">
    <text evidence="2">The sequence shown here is derived from an EMBL/GenBank/DDBJ whole genome shotgun (WGS) entry which is preliminary data.</text>
</comment>
<evidence type="ECO:0000313" key="3">
    <source>
        <dbReference type="Proteomes" id="UP000789375"/>
    </source>
</evidence>
<name>A0A9N8VIE6_FUNMO</name>
<dbReference type="AlphaFoldDB" id="A0A9N8VIE6"/>
<gene>
    <name evidence="2" type="ORF">FMOSSE_LOCUS1829</name>
</gene>
<evidence type="ECO:0000313" key="2">
    <source>
        <dbReference type="EMBL" id="CAG8456762.1"/>
    </source>
</evidence>
<sequence length="130" mass="14555">MSLRHKRALEILQDPEFNNGKKQDNPYFEYKKNEARKNGVNSGSVNTVTESRLVGTGGCSSPNGKKQNIGSMSRIYPNCDQKSGKESSSHAPVSKQPTIYKNNKHGGKNSKPRRIPNSDNISKKNDRRHE</sequence>
<dbReference type="EMBL" id="CAJVPP010000215">
    <property type="protein sequence ID" value="CAG8456762.1"/>
    <property type="molecule type" value="Genomic_DNA"/>
</dbReference>
<protein>
    <submittedName>
        <fullName evidence="2">13102_t:CDS:1</fullName>
    </submittedName>
</protein>
<feature type="compositionally biased region" description="Polar residues" evidence="1">
    <location>
        <begin position="39"/>
        <end position="50"/>
    </location>
</feature>
<feature type="compositionally biased region" description="Basic residues" evidence="1">
    <location>
        <begin position="102"/>
        <end position="114"/>
    </location>
</feature>
<feature type="compositionally biased region" description="Polar residues" evidence="1">
    <location>
        <begin position="59"/>
        <end position="71"/>
    </location>
</feature>
<feature type="compositionally biased region" description="Polar residues" evidence="1">
    <location>
        <begin position="89"/>
        <end position="101"/>
    </location>
</feature>
<keyword evidence="3" id="KW-1185">Reference proteome</keyword>
<feature type="compositionally biased region" description="Basic and acidic residues" evidence="1">
    <location>
        <begin position="121"/>
        <end position="130"/>
    </location>
</feature>
<feature type="region of interest" description="Disordered" evidence="1">
    <location>
        <begin position="1"/>
        <end position="130"/>
    </location>
</feature>
<dbReference type="Proteomes" id="UP000789375">
    <property type="component" value="Unassembled WGS sequence"/>
</dbReference>
<feature type="compositionally biased region" description="Basic and acidic residues" evidence="1">
    <location>
        <begin position="19"/>
        <end position="37"/>
    </location>
</feature>
<evidence type="ECO:0000256" key="1">
    <source>
        <dbReference type="SAM" id="MobiDB-lite"/>
    </source>
</evidence>
<proteinExistence type="predicted"/>
<organism evidence="2 3">
    <name type="scientific">Funneliformis mosseae</name>
    <name type="common">Endomycorrhizal fungus</name>
    <name type="synonym">Glomus mosseae</name>
    <dbReference type="NCBI Taxonomy" id="27381"/>
    <lineage>
        <taxon>Eukaryota</taxon>
        <taxon>Fungi</taxon>
        <taxon>Fungi incertae sedis</taxon>
        <taxon>Mucoromycota</taxon>
        <taxon>Glomeromycotina</taxon>
        <taxon>Glomeromycetes</taxon>
        <taxon>Glomerales</taxon>
        <taxon>Glomeraceae</taxon>
        <taxon>Funneliformis</taxon>
    </lineage>
</organism>
<reference evidence="2" key="1">
    <citation type="submission" date="2021-06" db="EMBL/GenBank/DDBJ databases">
        <authorList>
            <person name="Kallberg Y."/>
            <person name="Tangrot J."/>
            <person name="Rosling A."/>
        </authorList>
    </citation>
    <scope>NUCLEOTIDE SEQUENCE</scope>
    <source>
        <strain evidence="2">87-6 pot B 2015</strain>
    </source>
</reference>